<proteinExistence type="inferred from homology"/>
<dbReference type="Gene3D" id="1.20.1090.10">
    <property type="entry name" value="Dehydroquinate synthase-like - alpha domain"/>
    <property type="match status" value="1"/>
</dbReference>
<organism evidence="5">
    <name type="scientific">hydrocarbon metagenome</name>
    <dbReference type="NCBI Taxonomy" id="938273"/>
    <lineage>
        <taxon>unclassified sequences</taxon>
        <taxon>metagenomes</taxon>
        <taxon>ecological metagenomes</taxon>
    </lineage>
</organism>
<protein>
    <submittedName>
        <fullName evidence="5">Alcohol dehydrogenase</fullName>
        <ecNumber evidence="5">1.1.1.1</ecNumber>
    </submittedName>
</protein>
<evidence type="ECO:0000256" key="2">
    <source>
        <dbReference type="ARBA" id="ARBA00023002"/>
    </source>
</evidence>
<comment type="caution">
    <text evidence="5">The sequence shown here is derived from an EMBL/GenBank/DDBJ whole genome shotgun (WGS) entry which is preliminary data.</text>
</comment>
<dbReference type="EMBL" id="LNQE01000775">
    <property type="protein sequence ID" value="KUG25075.1"/>
    <property type="molecule type" value="Genomic_DNA"/>
</dbReference>
<evidence type="ECO:0000259" key="3">
    <source>
        <dbReference type="Pfam" id="PF00465"/>
    </source>
</evidence>
<dbReference type="SUPFAM" id="SSF56796">
    <property type="entry name" value="Dehydroquinate synthase-like"/>
    <property type="match status" value="1"/>
</dbReference>
<keyword evidence="2 5" id="KW-0560">Oxidoreductase</keyword>
<dbReference type="FunFam" id="3.40.50.1970:FF:000003">
    <property type="entry name" value="Alcohol dehydrogenase, iron-containing"/>
    <property type="match status" value="1"/>
</dbReference>
<comment type="similarity">
    <text evidence="1">Belongs to the iron-containing alcohol dehydrogenase family.</text>
</comment>
<evidence type="ECO:0000256" key="1">
    <source>
        <dbReference type="ARBA" id="ARBA00007358"/>
    </source>
</evidence>
<dbReference type="CDD" id="cd08551">
    <property type="entry name" value="Fe-ADH"/>
    <property type="match status" value="1"/>
</dbReference>
<evidence type="ECO:0000313" key="5">
    <source>
        <dbReference type="EMBL" id="KUG25075.1"/>
    </source>
</evidence>
<dbReference type="InterPro" id="IPR039697">
    <property type="entry name" value="Alcohol_dehydrogenase_Fe"/>
</dbReference>
<dbReference type="Pfam" id="PF00465">
    <property type="entry name" value="Fe-ADH"/>
    <property type="match status" value="1"/>
</dbReference>
<accession>A0A0W8FXT6</accession>
<feature type="domain" description="Alcohol dehydrogenase iron-type/glycerol dehydrogenase GldA" evidence="3">
    <location>
        <begin position="9"/>
        <end position="175"/>
    </location>
</feature>
<dbReference type="Pfam" id="PF25137">
    <property type="entry name" value="ADH_Fe_C"/>
    <property type="match status" value="1"/>
</dbReference>
<sequence>MRTISIYYPKKFVFGNGCSEEFVHDFIGFGYNKLLLVTAVPLLKLIEPIANEINKAGKEVFIYDNVNAEPTIEDLNKALEFAKSINIDSVVGIGGGSVLDLAKLIAAMLHNSQTIHEVFGIGNLRKREIYLACLPTTSGTGSEVSPNAILLDKSDNLKKGVVSQYLVPDGAYVNPLLTKSVPPPVTAATGIDALIHCIEEYTNKFAHPVIDVYALEGIRLIASYLKRAYDNGDDEEAREKVALGSLYGGLGLGPVNTAAVHALSYPLGGEFHIPHGLSNAVLLPYVMKFNMGASVDRYADVALALGAAEGKDNFHTAQNGVDKVFELCEQLNIKVKLSALNIPKDAISRMAEGAMKVERLLKNNPRALTFDDAVQIYNDAY</sequence>
<dbReference type="Gene3D" id="3.40.50.1970">
    <property type="match status" value="1"/>
</dbReference>
<dbReference type="GO" id="GO:0004022">
    <property type="term" value="F:alcohol dehydrogenase (NAD+) activity"/>
    <property type="evidence" value="ECO:0007669"/>
    <property type="project" value="UniProtKB-EC"/>
</dbReference>
<dbReference type="GO" id="GO:0046872">
    <property type="term" value="F:metal ion binding"/>
    <property type="evidence" value="ECO:0007669"/>
    <property type="project" value="InterPro"/>
</dbReference>
<dbReference type="EC" id="1.1.1.1" evidence="5"/>
<dbReference type="PANTHER" id="PTHR11496">
    <property type="entry name" value="ALCOHOL DEHYDROGENASE"/>
    <property type="match status" value="1"/>
</dbReference>
<dbReference type="InterPro" id="IPR001670">
    <property type="entry name" value="ADH_Fe/GldA"/>
</dbReference>
<name>A0A0W8FXT6_9ZZZZ</name>
<feature type="domain" description="Fe-containing alcohol dehydrogenase-like C-terminal" evidence="4">
    <location>
        <begin position="186"/>
        <end position="381"/>
    </location>
</feature>
<dbReference type="InterPro" id="IPR056798">
    <property type="entry name" value="ADH_Fe_C"/>
</dbReference>
<reference evidence="5" key="1">
    <citation type="journal article" date="2015" name="Proc. Natl. Acad. Sci. U.S.A.">
        <title>Networks of energetic and metabolic interactions define dynamics in microbial communities.</title>
        <authorList>
            <person name="Embree M."/>
            <person name="Liu J.K."/>
            <person name="Al-Bassam M.M."/>
            <person name="Zengler K."/>
        </authorList>
    </citation>
    <scope>NUCLEOTIDE SEQUENCE</scope>
</reference>
<dbReference type="AlphaFoldDB" id="A0A0W8FXT6"/>
<dbReference type="PANTHER" id="PTHR11496:SF102">
    <property type="entry name" value="ALCOHOL DEHYDROGENASE 4"/>
    <property type="match status" value="1"/>
</dbReference>
<dbReference type="FunFam" id="1.20.1090.10:FF:000001">
    <property type="entry name" value="Aldehyde-alcohol dehydrogenase"/>
    <property type="match status" value="1"/>
</dbReference>
<gene>
    <name evidence="5" type="ORF">ASZ90_005117</name>
</gene>
<evidence type="ECO:0000259" key="4">
    <source>
        <dbReference type="Pfam" id="PF25137"/>
    </source>
</evidence>